<reference evidence="2 3" key="1">
    <citation type="submission" date="2019-07" db="EMBL/GenBank/DDBJ databases">
        <title>Draft genome for Aliikangiella sp. M105.</title>
        <authorList>
            <person name="Wang G."/>
        </authorList>
    </citation>
    <scope>NUCLEOTIDE SEQUENCE [LARGE SCALE GENOMIC DNA]</scope>
    <source>
        <strain evidence="2 3">M105</strain>
    </source>
</reference>
<organism evidence="2 3">
    <name type="scientific">Aliikangiella coralliicola</name>
    <dbReference type="NCBI Taxonomy" id="2592383"/>
    <lineage>
        <taxon>Bacteria</taxon>
        <taxon>Pseudomonadati</taxon>
        <taxon>Pseudomonadota</taxon>
        <taxon>Gammaproteobacteria</taxon>
        <taxon>Oceanospirillales</taxon>
        <taxon>Pleioneaceae</taxon>
        <taxon>Aliikangiella</taxon>
    </lineage>
</organism>
<dbReference type="InterPro" id="IPR004596">
    <property type="entry name" value="Cell_div_suppressor_SulA"/>
</dbReference>
<dbReference type="Pfam" id="PF03846">
    <property type="entry name" value="SulA"/>
    <property type="match status" value="1"/>
</dbReference>
<evidence type="ECO:0000256" key="1">
    <source>
        <dbReference type="ARBA" id="ARBA00022763"/>
    </source>
</evidence>
<evidence type="ECO:0000313" key="2">
    <source>
        <dbReference type="EMBL" id="TQV85849.1"/>
    </source>
</evidence>
<comment type="caution">
    <text evidence="2">The sequence shown here is derived from an EMBL/GenBank/DDBJ whole genome shotgun (WGS) entry which is preliminary data.</text>
</comment>
<dbReference type="EMBL" id="VIKS01000011">
    <property type="protein sequence ID" value="TQV85849.1"/>
    <property type="molecule type" value="Genomic_DNA"/>
</dbReference>
<dbReference type="NCBIfam" id="NF033429">
    <property type="entry name" value="ImuA_translesion"/>
    <property type="match status" value="1"/>
</dbReference>
<dbReference type="AlphaFoldDB" id="A0A545U8Q3"/>
<evidence type="ECO:0000313" key="3">
    <source>
        <dbReference type="Proteomes" id="UP000315439"/>
    </source>
</evidence>
<dbReference type="GO" id="GO:0051782">
    <property type="term" value="P:negative regulation of cell division"/>
    <property type="evidence" value="ECO:0007669"/>
    <property type="project" value="InterPro"/>
</dbReference>
<dbReference type="PANTHER" id="PTHR35369">
    <property type="entry name" value="BLR3025 PROTEIN-RELATED"/>
    <property type="match status" value="1"/>
</dbReference>
<sequence length="280" mass="31748">MSSPTISQLLQNDGIWQASQKNNLRLAMSTGYAELDRQLHYSGWPQGAISELLLSHNGIGEIRLLSPLLARLNQKPGYITWVNPPYLPYAPALVNQRLKLDKQVIVKTSTVQETIWAAQQAMASTASSAVLVWLPKKVLGNEIRKLSLAAKAGKCWGILLRHQSLSQQSSPATLRVILQVRQQKHLLSIIKQPGGWSGQQISLELFPERINWNPFDVKYWPVFSPEKPQVRTPQMEISPTAKQPQWLFELQQKSMCFSEAIIDKSQRTIRSVDRPKQPYH</sequence>
<name>A0A545U8Q3_9GAMM</name>
<keyword evidence="3" id="KW-1185">Reference proteome</keyword>
<dbReference type="Proteomes" id="UP000315439">
    <property type="component" value="Unassembled WGS sequence"/>
</dbReference>
<dbReference type="PANTHER" id="PTHR35369:SF3">
    <property type="entry name" value="TRANSLESION DNA SYNTHESIS-ASSOCIATED PROTEIN IMUA"/>
    <property type="match status" value="1"/>
</dbReference>
<proteinExistence type="predicted"/>
<dbReference type="Gene3D" id="3.40.50.300">
    <property type="entry name" value="P-loop containing nucleotide triphosphate hydrolases"/>
    <property type="match status" value="1"/>
</dbReference>
<dbReference type="InterPro" id="IPR047610">
    <property type="entry name" value="ImuA_translesion"/>
</dbReference>
<dbReference type="InterPro" id="IPR050356">
    <property type="entry name" value="SulA_CellDiv_inhibitor"/>
</dbReference>
<dbReference type="SUPFAM" id="SSF52540">
    <property type="entry name" value="P-loop containing nucleoside triphosphate hydrolases"/>
    <property type="match status" value="1"/>
</dbReference>
<gene>
    <name evidence="2" type="primary">imuA</name>
    <name evidence="2" type="ORF">FLL46_18155</name>
</gene>
<dbReference type="InterPro" id="IPR027417">
    <property type="entry name" value="P-loop_NTPase"/>
</dbReference>
<dbReference type="OrthoDB" id="9811176at2"/>
<dbReference type="GO" id="GO:0009432">
    <property type="term" value="P:SOS response"/>
    <property type="evidence" value="ECO:0007669"/>
    <property type="project" value="InterPro"/>
</dbReference>
<protein>
    <submittedName>
        <fullName evidence="2">Translesion DNA synthesis-associated protein ImuA</fullName>
    </submittedName>
</protein>
<dbReference type="RefSeq" id="WP_142932768.1">
    <property type="nucleotide sequence ID" value="NZ_ML660167.1"/>
</dbReference>
<accession>A0A545U8Q3</accession>
<dbReference type="GO" id="GO:0006281">
    <property type="term" value="P:DNA repair"/>
    <property type="evidence" value="ECO:0007669"/>
    <property type="project" value="TreeGrafter"/>
</dbReference>
<keyword evidence="1" id="KW-0227">DNA damage</keyword>